<dbReference type="AlphaFoldDB" id="F6QM57"/>
<dbReference type="EMBL" id="EAAA01001422">
    <property type="status" value="NOT_ANNOTATED_CDS"/>
    <property type="molecule type" value="Genomic_DNA"/>
</dbReference>
<reference evidence="9" key="3">
    <citation type="submission" date="2025-08" db="UniProtKB">
        <authorList>
            <consortium name="Ensembl"/>
        </authorList>
    </citation>
    <scope>IDENTIFICATION</scope>
</reference>
<dbReference type="Pfam" id="PF13450">
    <property type="entry name" value="NAD_binding_8"/>
    <property type="match status" value="1"/>
</dbReference>
<reference evidence="10" key="1">
    <citation type="journal article" date="2002" name="Science">
        <title>The draft genome of Ciona intestinalis: insights into chordate and vertebrate origins.</title>
        <authorList>
            <person name="Dehal P."/>
            <person name="Satou Y."/>
            <person name="Campbell R.K."/>
            <person name="Chapman J."/>
            <person name="Degnan B."/>
            <person name="De Tomaso A."/>
            <person name="Davidson B."/>
            <person name="Di Gregorio A."/>
            <person name="Gelpke M."/>
            <person name="Goodstein D.M."/>
            <person name="Harafuji N."/>
            <person name="Hastings K.E."/>
            <person name="Ho I."/>
            <person name="Hotta K."/>
            <person name="Huang W."/>
            <person name="Kawashima T."/>
            <person name="Lemaire P."/>
            <person name="Martinez D."/>
            <person name="Meinertzhagen I.A."/>
            <person name="Necula S."/>
            <person name="Nonaka M."/>
            <person name="Putnam N."/>
            <person name="Rash S."/>
            <person name="Saiga H."/>
            <person name="Satake M."/>
            <person name="Terry A."/>
            <person name="Yamada L."/>
            <person name="Wang H.G."/>
            <person name="Awazu S."/>
            <person name="Azumi K."/>
            <person name="Boore J."/>
            <person name="Branno M."/>
            <person name="Chin-Bow S."/>
            <person name="DeSantis R."/>
            <person name="Doyle S."/>
            <person name="Francino P."/>
            <person name="Keys D.N."/>
            <person name="Haga S."/>
            <person name="Hayashi H."/>
            <person name="Hino K."/>
            <person name="Imai K.S."/>
            <person name="Inaba K."/>
            <person name="Kano S."/>
            <person name="Kobayashi K."/>
            <person name="Kobayashi M."/>
            <person name="Lee B.I."/>
            <person name="Makabe K.W."/>
            <person name="Manohar C."/>
            <person name="Matassi G."/>
            <person name="Medina M."/>
            <person name="Mochizuki Y."/>
            <person name="Mount S."/>
            <person name="Morishita T."/>
            <person name="Miura S."/>
            <person name="Nakayama A."/>
            <person name="Nishizaka S."/>
            <person name="Nomoto H."/>
            <person name="Ohta F."/>
            <person name="Oishi K."/>
            <person name="Rigoutsos I."/>
            <person name="Sano M."/>
            <person name="Sasaki A."/>
            <person name="Sasakura Y."/>
            <person name="Shoguchi E."/>
            <person name="Shin-i T."/>
            <person name="Spagnuolo A."/>
            <person name="Stainier D."/>
            <person name="Suzuki M.M."/>
            <person name="Tassy O."/>
            <person name="Takatori N."/>
            <person name="Tokuoka M."/>
            <person name="Yagi K."/>
            <person name="Yoshizaki F."/>
            <person name="Wada S."/>
            <person name="Zhang C."/>
            <person name="Hyatt P.D."/>
            <person name="Larimer F."/>
            <person name="Detter C."/>
            <person name="Doggett N."/>
            <person name="Glavina T."/>
            <person name="Hawkins T."/>
            <person name="Richardson P."/>
            <person name="Lucas S."/>
            <person name="Kohara Y."/>
            <person name="Levine M."/>
            <person name="Satoh N."/>
            <person name="Rokhsar D.S."/>
        </authorList>
    </citation>
    <scope>NUCLEOTIDE SEQUENCE [LARGE SCALE GENOMIC DNA]</scope>
</reference>
<dbReference type="GO" id="GO:0001735">
    <property type="term" value="F:prenylcysteine oxidase activity"/>
    <property type="evidence" value="ECO:0000318"/>
    <property type="project" value="GO_Central"/>
</dbReference>
<reference evidence="9" key="4">
    <citation type="submission" date="2025-09" db="UniProtKB">
        <authorList>
            <consortium name="Ensembl"/>
        </authorList>
    </citation>
    <scope>IDENTIFICATION</scope>
</reference>
<reference evidence="9" key="2">
    <citation type="journal article" date="2008" name="Genome Biol.">
        <title>Improved genome assembly and evidence-based global gene model set for the chordate Ciona intestinalis: new insight into intron and operon populations.</title>
        <authorList>
            <person name="Satou Y."/>
            <person name="Mineta K."/>
            <person name="Ogasawara M."/>
            <person name="Sasakura Y."/>
            <person name="Shoguchi E."/>
            <person name="Ueno K."/>
            <person name="Yamada L."/>
            <person name="Matsumoto J."/>
            <person name="Wasserscheid J."/>
            <person name="Dewar K."/>
            <person name="Wiley G.B."/>
            <person name="Macmil S.L."/>
            <person name="Roe B.A."/>
            <person name="Zeller R.W."/>
            <person name="Hastings K.E."/>
            <person name="Lemaire P."/>
            <person name="Lindquist E."/>
            <person name="Endo T."/>
            <person name="Hotta K."/>
            <person name="Inaba K."/>
        </authorList>
    </citation>
    <scope>NUCLEOTIDE SEQUENCE [LARGE SCALE GENOMIC DNA]</scope>
    <source>
        <strain evidence="9">wild type</strain>
    </source>
</reference>
<comment type="cofactor">
    <cofactor evidence="1">
        <name>FAD</name>
        <dbReference type="ChEBI" id="CHEBI:57692"/>
    </cofactor>
</comment>
<keyword evidence="6" id="KW-0560">Oxidoreductase</keyword>
<evidence type="ECO:0000256" key="3">
    <source>
        <dbReference type="ARBA" id="ARBA00022630"/>
    </source>
</evidence>
<evidence type="ECO:0000259" key="8">
    <source>
        <dbReference type="Pfam" id="PF07156"/>
    </source>
</evidence>
<dbReference type="PANTHER" id="PTHR15944">
    <property type="entry name" value="FARNESYLCYSTEINE LYASE"/>
    <property type="match status" value="1"/>
</dbReference>
<dbReference type="SUPFAM" id="SSF51905">
    <property type="entry name" value="FAD/NAD(P)-binding domain"/>
    <property type="match status" value="1"/>
</dbReference>
<dbReference type="PANTHER" id="PTHR15944:SF0">
    <property type="entry name" value="PRENYLCYSTEINE LYASE DOMAIN-CONTAINING PROTEIN"/>
    <property type="match status" value="1"/>
</dbReference>
<dbReference type="HOGENOM" id="CLU_021176_1_0_1"/>
<keyword evidence="7" id="KW-0325">Glycoprotein</keyword>
<dbReference type="STRING" id="7719.ENSCINP00000020126"/>
<keyword evidence="10" id="KW-1185">Reference proteome</keyword>
<comment type="similarity">
    <text evidence="2">Belongs to the prenylcysteine oxidase family.</text>
</comment>
<dbReference type="Ensembl" id="ENSCINT00000020126.3">
    <property type="protein sequence ID" value="ENSCINP00000020126.3"/>
    <property type="gene ID" value="ENSCING00000010006.3"/>
</dbReference>
<sequence length="466" mass="51798">EGTAPPNTIAVVGGGIGGTAATYFLRQLYGSDLQIDLYEPSNVLCGRVATIEIAGRRYESGGSILHPSNRYSKSIAGEFGLRYAERANSLLSFHDGEKFLFRSSEWKIVTIFRLLWTFGFDLIRLHWFTKSYMDMFDLIYNDQKMGHSYTNVHDLLFAVGQDTFINATKVTACKLFAEQEFGKNLIDLVLNGGLLTNYGQTCEVNGFVGAVAMAGIQPGLWSIRGGNNLLCSKLHESSSAHWKQKSVTKVSLSSDGKFSVSTSENEAIYDHVVIASPINRDKNNIDVSTACSKYCPSTKTDLRHYRRTVATFVKGKLNSKKFQCDSLTSCPVIMCTSNSTFFRCRAIGLHLPVDYDNTNGDTIDSAVYKVFSDAPLTKNQLHQLFEASSEIKEADWFAYPLFSPPEQLDSFVLHEGLYYTSPIERAASAIEMSLVSAKNAALLSYNHWYALPRSSSSKTLNDRTEL</sequence>
<evidence type="ECO:0000256" key="1">
    <source>
        <dbReference type="ARBA" id="ARBA00001974"/>
    </source>
</evidence>
<dbReference type="GeneTree" id="ENSGT00390000011206"/>
<keyword evidence="4" id="KW-0732">Signal</keyword>
<evidence type="ECO:0000256" key="7">
    <source>
        <dbReference type="ARBA" id="ARBA00023180"/>
    </source>
</evidence>
<dbReference type="FunCoup" id="F6QM57">
    <property type="interactions" value="77"/>
</dbReference>
<accession>F6QM57</accession>
<dbReference type="GO" id="GO:0030328">
    <property type="term" value="P:prenylcysteine catabolic process"/>
    <property type="evidence" value="ECO:0007669"/>
    <property type="project" value="InterPro"/>
</dbReference>
<evidence type="ECO:0000256" key="6">
    <source>
        <dbReference type="ARBA" id="ARBA00023002"/>
    </source>
</evidence>
<dbReference type="InterPro" id="IPR010795">
    <property type="entry name" value="Prenylcys_lyase"/>
</dbReference>
<protein>
    <recommendedName>
        <fullName evidence="8">Prenylcysteine lyase domain-containing protein</fullName>
    </recommendedName>
</protein>
<evidence type="ECO:0000313" key="9">
    <source>
        <dbReference type="Ensembl" id="ENSCINP00000020126.3"/>
    </source>
</evidence>
<dbReference type="Proteomes" id="UP000008144">
    <property type="component" value="Chromosome 2"/>
</dbReference>
<evidence type="ECO:0000256" key="2">
    <source>
        <dbReference type="ARBA" id="ARBA00009967"/>
    </source>
</evidence>
<name>F6QM57_CIOIN</name>
<keyword evidence="3" id="KW-0285">Flavoprotein</keyword>
<dbReference type="Pfam" id="PF07156">
    <property type="entry name" value="Prenylcys_lyase"/>
    <property type="match status" value="1"/>
</dbReference>
<evidence type="ECO:0000256" key="5">
    <source>
        <dbReference type="ARBA" id="ARBA00022827"/>
    </source>
</evidence>
<evidence type="ECO:0000313" key="10">
    <source>
        <dbReference type="Proteomes" id="UP000008144"/>
    </source>
</evidence>
<feature type="domain" description="Prenylcysteine lyase" evidence="8">
    <location>
        <begin position="101"/>
        <end position="450"/>
    </location>
</feature>
<dbReference type="InParanoid" id="F6QM57"/>
<keyword evidence="5" id="KW-0274">FAD</keyword>
<proteinExistence type="inferred from homology"/>
<dbReference type="Gene3D" id="3.50.50.60">
    <property type="entry name" value="FAD/NAD(P)-binding domain"/>
    <property type="match status" value="1"/>
</dbReference>
<dbReference type="OMA" id="SIGIWDG"/>
<dbReference type="GO" id="GO:0030327">
    <property type="term" value="P:prenylated protein catabolic process"/>
    <property type="evidence" value="ECO:0000318"/>
    <property type="project" value="GO_Central"/>
</dbReference>
<organism evidence="9 10">
    <name type="scientific">Ciona intestinalis</name>
    <name type="common">Transparent sea squirt</name>
    <name type="synonym">Ascidia intestinalis</name>
    <dbReference type="NCBI Taxonomy" id="7719"/>
    <lineage>
        <taxon>Eukaryota</taxon>
        <taxon>Metazoa</taxon>
        <taxon>Chordata</taxon>
        <taxon>Tunicata</taxon>
        <taxon>Ascidiacea</taxon>
        <taxon>Phlebobranchia</taxon>
        <taxon>Cionidae</taxon>
        <taxon>Ciona</taxon>
    </lineage>
</organism>
<dbReference type="InterPro" id="IPR017046">
    <property type="entry name" value="Prenylcysteine_Oxase1"/>
</dbReference>
<evidence type="ECO:0000256" key="4">
    <source>
        <dbReference type="ARBA" id="ARBA00022729"/>
    </source>
</evidence>
<dbReference type="InterPro" id="IPR036188">
    <property type="entry name" value="FAD/NAD-bd_sf"/>
</dbReference>